<comment type="catalytic activity">
    <reaction evidence="7">
        <text>C-terminal L-cysteinyl-[HypE protein] + carbamoyl phosphate + ATP + H2O = C-terminal S-carboxamide-L-cysteinyl-[HypE protein] + AMP + phosphate + diphosphate + H(+)</text>
        <dbReference type="Rhea" id="RHEA:55636"/>
        <dbReference type="Rhea" id="RHEA-COMP:14247"/>
        <dbReference type="Rhea" id="RHEA-COMP:14392"/>
        <dbReference type="ChEBI" id="CHEBI:15377"/>
        <dbReference type="ChEBI" id="CHEBI:15378"/>
        <dbReference type="ChEBI" id="CHEBI:30616"/>
        <dbReference type="ChEBI" id="CHEBI:33019"/>
        <dbReference type="ChEBI" id="CHEBI:43474"/>
        <dbReference type="ChEBI" id="CHEBI:58228"/>
        <dbReference type="ChEBI" id="CHEBI:76913"/>
        <dbReference type="ChEBI" id="CHEBI:139126"/>
        <dbReference type="ChEBI" id="CHEBI:456215"/>
    </reaction>
</comment>
<dbReference type="SUPFAM" id="SSF55821">
    <property type="entry name" value="YrdC/RibB"/>
    <property type="match status" value="1"/>
</dbReference>
<dbReference type="InterPro" id="IPR011125">
    <property type="entry name" value="Znf_HypF"/>
</dbReference>
<dbReference type="InterPro" id="IPR006070">
    <property type="entry name" value="Sua5-like_dom"/>
</dbReference>
<dbReference type="GO" id="GO:0016743">
    <property type="term" value="F:carboxyl- or carbamoyltransferase activity"/>
    <property type="evidence" value="ECO:0007669"/>
    <property type="project" value="UniProtKB-UniRule"/>
</dbReference>
<feature type="active site" evidence="9">
    <location>
        <position position="32"/>
    </location>
</feature>
<comment type="catalytic activity">
    <reaction evidence="9">
        <text>an acyl phosphate + H2O = a carboxylate + phosphate + H(+)</text>
        <dbReference type="Rhea" id="RHEA:14965"/>
        <dbReference type="ChEBI" id="CHEBI:15377"/>
        <dbReference type="ChEBI" id="CHEBI:15378"/>
        <dbReference type="ChEBI" id="CHEBI:29067"/>
        <dbReference type="ChEBI" id="CHEBI:43474"/>
        <dbReference type="ChEBI" id="CHEBI:59918"/>
        <dbReference type="EC" id="3.6.1.7"/>
    </reaction>
</comment>
<dbReference type="InterPro" id="IPR055128">
    <property type="entry name" value="HypF_C_2"/>
</dbReference>
<evidence type="ECO:0000256" key="1">
    <source>
        <dbReference type="ARBA" id="ARBA00004711"/>
    </source>
</evidence>
<gene>
    <name evidence="12" type="ORF">SAMN05444583_105156</name>
</gene>
<evidence type="ECO:0000259" key="10">
    <source>
        <dbReference type="PROSITE" id="PS51160"/>
    </source>
</evidence>
<keyword evidence="5" id="KW-0863">Zinc-finger</keyword>
<evidence type="ECO:0000256" key="5">
    <source>
        <dbReference type="ARBA" id="ARBA00022771"/>
    </source>
</evidence>
<dbReference type="EMBL" id="FOAW01000005">
    <property type="protein sequence ID" value="SEL02544.1"/>
    <property type="molecule type" value="Genomic_DNA"/>
</dbReference>
<dbReference type="GO" id="GO:0003725">
    <property type="term" value="F:double-stranded RNA binding"/>
    <property type="evidence" value="ECO:0007669"/>
    <property type="project" value="InterPro"/>
</dbReference>
<evidence type="ECO:0000259" key="11">
    <source>
        <dbReference type="PROSITE" id="PS51163"/>
    </source>
</evidence>
<keyword evidence="13" id="KW-1185">Reference proteome</keyword>
<reference evidence="13" key="1">
    <citation type="submission" date="2016-10" db="EMBL/GenBank/DDBJ databases">
        <authorList>
            <person name="Varghese N."/>
            <person name="Submissions S."/>
        </authorList>
    </citation>
    <scope>NUCLEOTIDE SEQUENCE [LARGE SCALE GENOMIC DNA]</scope>
    <source>
        <strain evidence="13">DSM 44675</strain>
    </source>
</reference>
<dbReference type="Gene3D" id="3.30.420.360">
    <property type="match status" value="1"/>
</dbReference>
<dbReference type="GO" id="GO:0008270">
    <property type="term" value="F:zinc ion binding"/>
    <property type="evidence" value="ECO:0007669"/>
    <property type="project" value="UniProtKB-KW"/>
</dbReference>
<sequence>MTTHLQPAHREEGRIERRRIIVRGIVQGVGFRPFVARLAADLAISGHCGNDDASVFIEAEGTAAALAEFERRIRADAPPIAVIVDIAAETLAPQGDTSFLIAESRHVLGARTLISPDVATCADCVRELRDPADRRYRHPFINCTNCGPRLTVITDLPYDRPATTLAPFEMCPHCRREYGTQEDRRYHAQPICCHDCGPRIFLEHDGIRTVGDDEVLRRVHQALGDGLIVAIKGLGGFHLVCDAAQPSAVRRLRIRKRRPAKPFAVMAADTATVERIVEVSGAEGRLLGHPARPIVLLHARGSGPVADEVAPGLDELGVMLPYTPLHHLLFSPVPGRPHYEQPRVLVMTSGNTSGEPLCFDNDDARARLSGIADMFLMHDRDIAVPCEDSVLAVSEDREVPIRRSRGYAPLPIPLPSPGPVVLAVGAEVKNTFCLTRQDLAFCSAHLGDMGTLESRRAFETSVRQLTTMHRAAPALIVADNHPGYSTRQWATRHSEANGIELRTVQHHHAHVASLLAEHTRIGSRVLGVAFDGTGYGCDATVWGGELLLVGPDILTTERSGHLQSFWLPGGDAAIRNPARVALSLLHEAGIREIDDLPCALALAAAERLLVASQLSCGAGAVRTTSVGRLFDGVSSLLGVCHRVSYEAQAAIELEALARQAGETAPLTMAVEGEQLRLEGLFTELVAGLRRGESAASLALGFHHALATATATLALRIADRTGTGTVGLTGGVFQNRLLLSLLRTRLQDNGVDVLTHQRVPANDGGLSLGQAVLGIALLERTSDRRGTRADEPEIGARR</sequence>
<feature type="active site" evidence="9">
    <location>
        <position position="50"/>
    </location>
</feature>
<dbReference type="NCBIfam" id="TIGR00143">
    <property type="entry name" value="hypF"/>
    <property type="match status" value="1"/>
</dbReference>
<name>A0A1H7LUA6_9NOCA</name>
<evidence type="ECO:0000256" key="8">
    <source>
        <dbReference type="PIRNR" id="PIRNR006256"/>
    </source>
</evidence>
<comment type="pathway">
    <text evidence="1">Protein modification; [NiFe] hydrogenase maturation.</text>
</comment>
<dbReference type="InterPro" id="IPR017968">
    <property type="entry name" value="Acylphosphatase_CS"/>
</dbReference>
<dbReference type="Pfam" id="PF01300">
    <property type="entry name" value="Sua5_yciO_yrdC"/>
    <property type="match status" value="1"/>
</dbReference>
<evidence type="ECO:0000256" key="7">
    <source>
        <dbReference type="ARBA" id="ARBA00048220"/>
    </source>
</evidence>
<proteinExistence type="inferred from homology"/>
<dbReference type="InterPro" id="IPR051060">
    <property type="entry name" value="Carbamoyltrans_HypF-like"/>
</dbReference>
<accession>A0A1H7LUA6</accession>
<dbReference type="PANTHER" id="PTHR42959:SF1">
    <property type="entry name" value="CARBAMOYLTRANSFERASE HYPF"/>
    <property type="match status" value="1"/>
</dbReference>
<dbReference type="GO" id="GO:0003998">
    <property type="term" value="F:acylphosphatase activity"/>
    <property type="evidence" value="ECO:0007669"/>
    <property type="project" value="UniProtKB-EC"/>
</dbReference>
<keyword evidence="9" id="KW-0378">Hydrolase</keyword>
<dbReference type="PROSITE" id="PS00150">
    <property type="entry name" value="ACYLPHOSPHATASE_1"/>
    <property type="match status" value="1"/>
</dbReference>
<keyword evidence="4" id="KW-0479">Metal-binding</keyword>
<dbReference type="InterPro" id="IPR017945">
    <property type="entry name" value="DHBP_synth_RibB-like_a/b_dom"/>
</dbReference>
<evidence type="ECO:0000313" key="12">
    <source>
        <dbReference type="EMBL" id="SEL02544.1"/>
    </source>
</evidence>
<dbReference type="SUPFAM" id="SSF54975">
    <property type="entry name" value="Acylphosphatase/BLUF domain-like"/>
    <property type="match status" value="1"/>
</dbReference>
<feature type="domain" description="Acylphosphatase-like" evidence="10">
    <location>
        <begin position="17"/>
        <end position="103"/>
    </location>
</feature>
<keyword evidence="3" id="KW-0436">Ligase</keyword>
<evidence type="ECO:0000256" key="2">
    <source>
        <dbReference type="ARBA" id="ARBA00008097"/>
    </source>
</evidence>
<keyword evidence="6" id="KW-0862">Zinc</keyword>
<dbReference type="InterPro" id="IPR001792">
    <property type="entry name" value="Acylphosphatase-like_dom"/>
</dbReference>
<dbReference type="InterPro" id="IPR036046">
    <property type="entry name" value="Acylphosphatase-like_dom_sf"/>
</dbReference>
<dbReference type="Pfam" id="PF07503">
    <property type="entry name" value="zf-HYPF"/>
    <property type="match status" value="2"/>
</dbReference>
<evidence type="ECO:0000256" key="9">
    <source>
        <dbReference type="PROSITE-ProRule" id="PRU00520"/>
    </source>
</evidence>
<dbReference type="GO" id="GO:0016874">
    <property type="term" value="F:ligase activity"/>
    <property type="evidence" value="ECO:0007669"/>
    <property type="project" value="UniProtKB-UniRule"/>
</dbReference>
<dbReference type="PROSITE" id="PS51160">
    <property type="entry name" value="ACYLPHOSPHATASE_3"/>
    <property type="match status" value="1"/>
</dbReference>
<comment type="similarity">
    <text evidence="2 8">Belongs to the carbamoyltransferase HypF family.</text>
</comment>
<dbReference type="Pfam" id="PF00708">
    <property type="entry name" value="Acylphosphatase"/>
    <property type="match status" value="1"/>
</dbReference>
<evidence type="ECO:0000256" key="4">
    <source>
        <dbReference type="ARBA" id="ARBA00022723"/>
    </source>
</evidence>
<dbReference type="Gene3D" id="3.30.420.40">
    <property type="match status" value="1"/>
</dbReference>
<evidence type="ECO:0000256" key="3">
    <source>
        <dbReference type="ARBA" id="ARBA00022598"/>
    </source>
</evidence>
<dbReference type="InterPro" id="IPR041440">
    <property type="entry name" value="HypF_C"/>
</dbReference>
<dbReference type="Proteomes" id="UP000198677">
    <property type="component" value="Unassembled WGS sequence"/>
</dbReference>
<dbReference type="UniPathway" id="UPA00335"/>
<dbReference type="PROSITE" id="PS51163">
    <property type="entry name" value="YRDC"/>
    <property type="match status" value="1"/>
</dbReference>
<dbReference type="Gene3D" id="3.90.870.50">
    <property type="match status" value="1"/>
</dbReference>
<dbReference type="RefSeq" id="WP_072749777.1">
    <property type="nucleotide sequence ID" value="NZ_FOAW01000005.1"/>
</dbReference>
<organism evidence="12 13">
    <name type="scientific">Rhodococcus maanshanensis</name>
    <dbReference type="NCBI Taxonomy" id="183556"/>
    <lineage>
        <taxon>Bacteria</taxon>
        <taxon>Bacillati</taxon>
        <taxon>Actinomycetota</taxon>
        <taxon>Actinomycetes</taxon>
        <taxon>Mycobacteriales</taxon>
        <taxon>Nocardiaceae</taxon>
        <taxon>Rhodococcus</taxon>
    </lineage>
</organism>
<dbReference type="GO" id="GO:0051604">
    <property type="term" value="P:protein maturation"/>
    <property type="evidence" value="ECO:0007669"/>
    <property type="project" value="TreeGrafter"/>
</dbReference>
<dbReference type="Pfam" id="PF17788">
    <property type="entry name" value="HypF_C"/>
    <property type="match status" value="1"/>
</dbReference>
<dbReference type="PANTHER" id="PTHR42959">
    <property type="entry name" value="CARBAMOYLTRANSFERASE"/>
    <property type="match status" value="1"/>
</dbReference>
<dbReference type="Gene3D" id="3.30.110.120">
    <property type="match status" value="1"/>
</dbReference>
<dbReference type="OrthoDB" id="9808093at2"/>
<protein>
    <recommendedName>
        <fullName evidence="8">Carbamoyltransferase</fullName>
        <ecNumber evidence="8">6.2.-.-</ecNumber>
    </recommendedName>
</protein>
<dbReference type="PIRSF" id="PIRSF006256">
    <property type="entry name" value="CMPcnvr_hdrg_mat"/>
    <property type="match status" value="1"/>
</dbReference>
<dbReference type="InterPro" id="IPR004421">
    <property type="entry name" value="Carbamoyltransferase_HypF"/>
</dbReference>
<evidence type="ECO:0000256" key="6">
    <source>
        <dbReference type="ARBA" id="ARBA00022833"/>
    </source>
</evidence>
<feature type="domain" description="YrdC-like" evidence="11">
    <location>
        <begin position="213"/>
        <end position="406"/>
    </location>
</feature>
<dbReference type="Pfam" id="PF22521">
    <property type="entry name" value="HypF_C_2"/>
    <property type="match status" value="1"/>
</dbReference>
<dbReference type="AlphaFoldDB" id="A0A1H7LUA6"/>
<evidence type="ECO:0000313" key="13">
    <source>
        <dbReference type="Proteomes" id="UP000198677"/>
    </source>
</evidence>
<dbReference type="EC" id="6.2.-.-" evidence="8"/>